<feature type="transmembrane region" description="Helical" evidence="6">
    <location>
        <begin position="404"/>
        <end position="427"/>
    </location>
</feature>
<dbReference type="Proteomes" id="UP000178179">
    <property type="component" value="Unassembled WGS sequence"/>
</dbReference>
<evidence type="ECO:0000259" key="7">
    <source>
        <dbReference type="Pfam" id="PF03772"/>
    </source>
</evidence>
<feature type="domain" description="ComEC/Rec2-related protein" evidence="7">
    <location>
        <begin position="190"/>
        <end position="415"/>
    </location>
</feature>
<keyword evidence="3 6" id="KW-0812">Transmembrane</keyword>
<keyword evidence="4 6" id="KW-1133">Transmembrane helix</keyword>
<evidence type="ECO:0000313" key="10">
    <source>
        <dbReference type="Proteomes" id="UP000178179"/>
    </source>
</evidence>
<comment type="caution">
    <text evidence="9">The sequence shown here is derived from an EMBL/GenBank/DDBJ whole genome shotgun (WGS) entry which is preliminary data.</text>
</comment>
<feature type="transmembrane region" description="Helical" evidence="6">
    <location>
        <begin position="376"/>
        <end position="397"/>
    </location>
</feature>
<dbReference type="InterPro" id="IPR025405">
    <property type="entry name" value="DUF4131"/>
</dbReference>
<evidence type="ECO:0000256" key="2">
    <source>
        <dbReference type="ARBA" id="ARBA00022475"/>
    </source>
</evidence>
<dbReference type="NCBIfam" id="TIGR00360">
    <property type="entry name" value="ComEC_N-term"/>
    <property type="match status" value="1"/>
</dbReference>
<feature type="transmembrane region" description="Helical" evidence="6">
    <location>
        <begin position="214"/>
        <end position="237"/>
    </location>
</feature>
<feature type="transmembrane region" description="Helical" evidence="6">
    <location>
        <begin position="310"/>
        <end position="328"/>
    </location>
</feature>
<gene>
    <name evidence="9" type="ORF">A2119_00400</name>
</gene>
<feature type="transmembrane region" description="Helical" evidence="6">
    <location>
        <begin position="7"/>
        <end position="29"/>
    </location>
</feature>
<evidence type="ECO:0000256" key="4">
    <source>
        <dbReference type="ARBA" id="ARBA00022989"/>
    </source>
</evidence>
<name>A0A1G1YVA3_9BACT</name>
<feature type="transmembrane region" description="Helical" evidence="6">
    <location>
        <begin position="243"/>
        <end position="276"/>
    </location>
</feature>
<dbReference type="GO" id="GO:0005886">
    <property type="term" value="C:plasma membrane"/>
    <property type="evidence" value="ECO:0007669"/>
    <property type="project" value="UniProtKB-SubCell"/>
</dbReference>
<accession>A0A1G1YVA3</accession>
<dbReference type="InterPro" id="IPR004477">
    <property type="entry name" value="ComEC_N"/>
</dbReference>
<evidence type="ECO:0000259" key="8">
    <source>
        <dbReference type="Pfam" id="PF13567"/>
    </source>
</evidence>
<evidence type="ECO:0000256" key="3">
    <source>
        <dbReference type="ARBA" id="ARBA00022692"/>
    </source>
</evidence>
<sequence>MPLHDKAFYLALFFIIGTVAAGFGINVWWALLGAFLISKVVFSMSAKKALVFTAICFFGFFYLHLYDVLHKDIIPLGESQHFEGTIVEEPEEGIQSTRVTVKLDSQYRGKVWLYTSPGNTLEYGDIIAFEGSIEVSPGGVNIASFPGGLGVVGKDGGNSVRGALIKFKGALIGKLEAVLPAEHAALASGLLLGERAEFTDEFEEAMRRSGTTHIVALSGYNIAILVLVISGIFSYIWNRRVAFYLSLLIIPGFVVMTGAAPSVVRAGIMGLILLLAENQSRPYSPRNAITLTALGMIFFNPRVGVDDVGFQLSFAALLGIIYLYPFLGKKFKVQSEGFLSWKKNALQTASAQIAVLPIILFTFGFFSPVALISNVLILEFIPITMLFSFVTTILGFVSFHLSLIMGWISSVFLGYEIFIIKFFGLSWL</sequence>
<organism evidence="9 10">
    <name type="scientific">Candidatus Colwellbacteria bacterium GWA2_46_10</name>
    <dbReference type="NCBI Taxonomy" id="1797684"/>
    <lineage>
        <taxon>Bacteria</taxon>
        <taxon>Candidatus Colwelliibacteriota</taxon>
    </lineage>
</organism>
<dbReference type="EMBL" id="MHIS01000019">
    <property type="protein sequence ID" value="OGY56244.1"/>
    <property type="molecule type" value="Genomic_DNA"/>
</dbReference>
<evidence type="ECO:0000256" key="6">
    <source>
        <dbReference type="SAM" id="Phobius"/>
    </source>
</evidence>
<dbReference type="AlphaFoldDB" id="A0A1G1YVA3"/>
<feature type="domain" description="DUF4131" evidence="8">
    <location>
        <begin position="24"/>
        <end position="135"/>
    </location>
</feature>
<evidence type="ECO:0000313" key="9">
    <source>
        <dbReference type="EMBL" id="OGY56244.1"/>
    </source>
</evidence>
<keyword evidence="2" id="KW-1003">Cell membrane</keyword>
<reference evidence="9 10" key="1">
    <citation type="journal article" date="2016" name="Nat. Commun.">
        <title>Thousands of microbial genomes shed light on interconnected biogeochemical processes in an aquifer system.</title>
        <authorList>
            <person name="Anantharaman K."/>
            <person name="Brown C.T."/>
            <person name="Hug L.A."/>
            <person name="Sharon I."/>
            <person name="Castelle C.J."/>
            <person name="Probst A.J."/>
            <person name="Thomas B.C."/>
            <person name="Singh A."/>
            <person name="Wilkins M.J."/>
            <person name="Karaoz U."/>
            <person name="Brodie E.L."/>
            <person name="Williams K.H."/>
            <person name="Hubbard S.S."/>
            <person name="Banfield J.F."/>
        </authorList>
    </citation>
    <scope>NUCLEOTIDE SEQUENCE [LARGE SCALE GENOMIC DNA]</scope>
</reference>
<feature type="transmembrane region" description="Helical" evidence="6">
    <location>
        <begin position="49"/>
        <end position="69"/>
    </location>
</feature>
<dbReference type="InterPro" id="IPR052159">
    <property type="entry name" value="Competence_DNA_uptake"/>
</dbReference>
<dbReference type="PANTHER" id="PTHR30619:SF7">
    <property type="entry name" value="BETA-LACTAMASE DOMAIN PROTEIN"/>
    <property type="match status" value="1"/>
</dbReference>
<dbReference type="PANTHER" id="PTHR30619">
    <property type="entry name" value="DNA INTERNALIZATION/COMPETENCE PROTEIN COMEC/REC2"/>
    <property type="match status" value="1"/>
</dbReference>
<feature type="transmembrane region" description="Helical" evidence="6">
    <location>
        <begin position="349"/>
        <end position="370"/>
    </location>
</feature>
<evidence type="ECO:0000256" key="1">
    <source>
        <dbReference type="ARBA" id="ARBA00004651"/>
    </source>
</evidence>
<proteinExistence type="predicted"/>
<comment type="subcellular location">
    <subcellularLocation>
        <location evidence="1">Cell membrane</location>
        <topology evidence="1">Multi-pass membrane protein</topology>
    </subcellularLocation>
</comment>
<dbReference type="Pfam" id="PF03772">
    <property type="entry name" value="Competence"/>
    <property type="match status" value="1"/>
</dbReference>
<keyword evidence="5 6" id="KW-0472">Membrane</keyword>
<protein>
    <submittedName>
        <fullName evidence="9">Uncharacterized protein</fullName>
    </submittedName>
</protein>
<dbReference type="Pfam" id="PF13567">
    <property type="entry name" value="DUF4131"/>
    <property type="match status" value="1"/>
</dbReference>
<evidence type="ECO:0000256" key="5">
    <source>
        <dbReference type="ARBA" id="ARBA00023136"/>
    </source>
</evidence>